<evidence type="ECO:0000313" key="2">
    <source>
        <dbReference type="Proteomes" id="UP000006639"/>
    </source>
</evidence>
<name>F7XU31_MIDMI</name>
<dbReference type="HOGENOM" id="CLU_2409987_0_0_5"/>
<accession>F7XU31</accession>
<evidence type="ECO:0000313" key="1">
    <source>
        <dbReference type="EMBL" id="AEI89390.1"/>
    </source>
</evidence>
<proteinExistence type="predicted"/>
<dbReference type="KEGG" id="mmn:midi_01113"/>
<organism evidence="1 2">
    <name type="scientific">Midichloria mitochondrii (strain IricVA)</name>
    <dbReference type="NCBI Taxonomy" id="696127"/>
    <lineage>
        <taxon>Bacteria</taxon>
        <taxon>Pseudomonadati</taxon>
        <taxon>Pseudomonadota</taxon>
        <taxon>Alphaproteobacteria</taxon>
        <taxon>Rickettsiales</taxon>
        <taxon>Candidatus Midichloriaceae</taxon>
        <taxon>Candidatus Midichloria</taxon>
    </lineage>
</organism>
<dbReference type="EMBL" id="CP002130">
    <property type="protein sequence ID" value="AEI89390.1"/>
    <property type="molecule type" value="Genomic_DNA"/>
</dbReference>
<gene>
    <name evidence="1" type="ordered locus">midi_01113</name>
</gene>
<reference evidence="1 2" key="1">
    <citation type="journal article" date="2011" name="Mol. Biol. Evol.">
        <title>Phylogenomic evidence for the presence of a flagellum and cbb3 oxidase in the free-living mitochondrial ancestor.</title>
        <authorList>
            <person name="Sassera D."/>
            <person name="Lo N."/>
            <person name="Epis S."/>
            <person name="D'Auria G."/>
            <person name="Montagna M."/>
            <person name="Comandatore F."/>
            <person name="Horner D."/>
            <person name="Pereto J."/>
            <person name="Luciano A.M."/>
            <person name="Franciosi F."/>
            <person name="Ferri E."/>
            <person name="Crotti E."/>
            <person name="Bazzocchi C."/>
            <person name="Daffonchio D."/>
            <person name="Sacchi L."/>
            <person name="Moya A."/>
            <person name="Latorre A."/>
            <person name="Bandi C."/>
        </authorList>
    </citation>
    <scope>NUCLEOTIDE SEQUENCE [LARGE SCALE GENOMIC DNA]</scope>
    <source>
        <strain evidence="1 2">IricVA</strain>
    </source>
</reference>
<protein>
    <submittedName>
        <fullName evidence="1">Uncharacterized protein</fullName>
    </submittedName>
</protein>
<sequence length="92" mass="10444">MEKLVTSLFKAIAGTNELIDSDSAIIERDNEVFDRVASWFRDLRTALGYDENSEEANNLEITFLQGLHEKLGESNSWFAGSPSPLSRLRPRR</sequence>
<dbReference type="AlphaFoldDB" id="F7XU31"/>
<dbReference type="Proteomes" id="UP000006639">
    <property type="component" value="Chromosome"/>
</dbReference>
<keyword evidence="2" id="KW-1185">Reference proteome</keyword>